<feature type="domain" description="Glycosyltransferase 2-like" evidence="5">
    <location>
        <begin position="9"/>
        <end position="172"/>
    </location>
</feature>
<dbReference type="Gene3D" id="3.90.550.10">
    <property type="entry name" value="Spore Coat Polysaccharide Biosynthesis Protein SpsA, Chain A"/>
    <property type="match status" value="1"/>
</dbReference>
<keyword evidence="4" id="KW-1133">Transmembrane helix</keyword>
<dbReference type="PANTHER" id="PTHR43685">
    <property type="entry name" value="GLYCOSYLTRANSFERASE"/>
    <property type="match status" value="1"/>
</dbReference>
<dbReference type="EMBL" id="CP043473">
    <property type="protein sequence ID" value="QEL57711.1"/>
    <property type="molecule type" value="Genomic_DNA"/>
</dbReference>
<protein>
    <submittedName>
        <fullName evidence="6">Glycosyltransferase</fullName>
    </submittedName>
</protein>
<evidence type="ECO:0000256" key="1">
    <source>
        <dbReference type="ARBA" id="ARBA00006739"/>
    </source>
</evidence>
<evidence type="ECO:0000256" key="2">
    <source>
        <dbReference type="ARBA" id="ARBA00022676"/>
    </source>
</evidence>
<name>A0A5C1DLZ6_9NEIS</name>
<evidence type="ECO:0000256" key="4">
    <source>
        <dbReference type="SAM" id="Phobius"/>
    </source>
</evidence>
<dbReference type="SUPFAM" id="SSF53448">
    <property type="entry name" value="Nucleotide-diphospho-sugar transferases"/>
    <property type="match status" value="1"/>
</dbReference>
<organism evidence="6 7">
    <name type="scientific">Chromobacterium paludis</name>
    <dbReference type="NCBI Taxonomy" id="2605945"/>
    <lineage>
        <taxon>Bacteria</taxon>
        <taxon>Pseudomonadati</taxon>
        <taxon>Pseudomonadota</taxon>
        <taxon>Betaproteobacteria</taxon>
        <taxon>Neisseriales</taxon>
        <taxon>Chromobacteriaceae</taxon>
        <taxon>Chromobacterium</taxon>
    </lineage>
</organism>
<evidence type="ECO:0000313" key="7">
    <source>
        <dbReference type="Proteomes" id="UP000322079"/>
    </source>
</evidence>
<accession>A0A5C1DLZ6</accession>
<reference evidence="6 7" key="1">
    <citation type="submission" date="2019-08" db="EMBL/GenBank/DDBJ databases">
        <title>Chromobacterium paludis, a novel bacterium isolated from a Maryland marsh pond.</title>
        <authorList>
            <person name="Blackburn M.B."/>
            <person name="Gundersen-Rindal D.E."/>
        </authorList>
    </citation>
    <scope>NUCLEOTIDE SEQUENCE [LARGE SCALE GENOMIC DNA]</scope>
    <source>
        <strain evidence="7">IIBBL 257-1</strain>
    </source>
</reference>
<proteinExistence type="inferred from homology"/>
<dbReference type="KEGG" id="chrm:FYK34_20150"/>
<dbReference type="AlphaFoldDB" id="A0A5C1DLZ6"/>
<dbReference type="GO" id="GO:0016757">
    <property type="term" value="F:glycosyltransferase activity"/>
    <property type="evidence" value="ECO:0007669"/>
    <property type="project" value="UniProtKB-KW"/>
</dbReference>
<keyword evidence="7" id="KW-1185">Reference proteome</keyword>
<evidence type="ECO:0000256" key="3">
    <source>
        <dbReference type="ARBA" id="ARBA00022679"/>
    </source>
</evidence>
<dbReference type="Pfam" id="PF00535">
    <property type="entry name" value="Glycos_transf_2"/>
    <property type="match status" value="1"/>
</dbReference>
<evidence type="ECO:0000313" key="6">
    <source>
        <dbReference type="EMBL" id="QEL57711.1"/>
    </source>
</evidence>
<sequence length="275" mass="31616">MRDLTPRISIVVPTFNEAPHIIRASLESIQRQTFTDYECIVVDESTQPELAEYCRVVCSEDSRFVYIHPNERLGLAKSLNLAISMSRGNLIARFDSDDICISDRLALQVAFLDAHPEVSLVGGALEIINSEGNTLAHRLYPESSSDIAKGMQVTNTIAHPTVMFRKEVFERYGGYNGDYRFSEDLELWLRWLNAGLKFANLQKVLVQYRQDSTCRNQKHWRYNLKARISNFCIRYLIIRILGIAAIAFWAVLPNPVQEFFFKLLILQRRNQGVPQ</sequence>
<keyword evidence="2" id="KW-0328">Glycosyltransferase</keyword>
<dbReference type="Proteomes" id="UP000322079">
    <property type="component" value="Chromosome"/>
</dbReference>
<dbReference type="PANTHER" id="PTHR43685:SF5">
    <property type="entry name" value="GLYCOSYLTRANSFERASE EPSE-RELATED"/>
    <property type="match status" value="1"/>
</dbReference>
<dbReference type="InterPro" id="IPR050834">
    <property type="entry name" value="Glycosyltransf_2"/>
</dbReference>
<dbReference type="InterPro" id="IPR029044">
    <property type="entry name" value="Nucleotide-diphossugar_trans"/>
</dbReference>
<comment type="similarity">
    <text evidence="1">Belongs to the glycosyltransferase 2 family.</text>
</comment>
<dbReference type="InterPro" id="IPR001173">
    <property type="entry name" value="Glyco_trans_2-like"/>
</dbReference>
<gene>
    <name evidence="6" type="ORF">FYK34_20150</name>
</gene>
<keyword evidence="4" id="KW-0812">Transmembrane</keyword>
<dbReference type="RefSeq" id="WP_149299622.1">
    <property type="nucleotide sequence ID" value="NZ_CP043473.1"/>
</dbReference>
<evidence type="ECO:0000259" key="5">
    <source>
        <dbReference type="Pfam" id="PF00535"/>
    </source>
</evidence>
<feature type="transmembrane region" description="Helical" evidence="4">
    <location>
        <begin position="231"/>
        <end position="252"/>
    </location>
</feature>
<keyword evidence="3 6" id="KW-0808">Transferase</keyword>
<keyword evidence="4" id="KW-0472">Membrane</keyword>